<dbReference type="Pfam" id="PF01627">
    <property type="entry name" value="Hpt"/>
    <property type="match status" value="1"/>
</dbReference>
<keyword evidence="10" id="KW-0902">Two-component regulatory system</keyword>
<protein>
    <recommendedName>
        <fullName evidence="3">Chemotaxis protein CheA</fullName>
        <ecNumber evidence="2">2.7.13.3</ecNumber>
    </recommendedName>
</protein>
<dbReference type="InterPro" id="IPR003594">
    <property type="entry name" value="HATPase_dom"/>
</dbReference>
<evidence type="ECO:0000256" key="13">
    <source>
        <dbReference type="SAM" id="MobiDB-lite"/>
    </source>
</evidence>
<dbReference type="GO" id="GO:0005524">
    <property type="term" value="F:ATP binding"/>
    <property type="evidence" value="ECO:0007669"/>
    <property type="project" value="UniProtKB-KW"/>
</dbReference>
<evidence type="ECO:0000256" key="9">
    <source>
        <dbReference type="ARBA" id="ARBA00022840"/>
    </source>
</evidence>
<evidence type="ECO:0000259" key="16">
    <source>
        <dbReference type="PROSITE" id="PS50894"/>
    </source>
</evidence>
<evidence type="ECO:0000256" key="7">
    <source>
        <dbReference type="ARBA" id="ARBA00022741"/>
    </source>
</evidence>
<feature type="region of interest" description="Disordered" evidence="13">
    <location>
        <begin position="246"/>
        <end position="319"/>
    </location>
</feature>
<dbReference type="Pfam" id="PF02895">
    <property type="entry name" value="H-kinase_dim"/>
    <property type="match status" value="1"/>
</dbReference>
<dbReference type="OrthoDB" id="9803176at2"/>
<evidence type="ECO:0000313" key="18">
    <source>
        <dbReference type="Proteomes" id="UP000182983"/>
    </source>
</evidence>
<dbReference type="SMART" id="SM00260">
    <property type="entry name" value="CheW"/>
    <property type="match status" value="1"/>
</dbReference>
<dbReference type="CDD" id="cd00088">
    <property type="entry name" value="HPT"/>
    <property type="match status" value="1"/>
</dbReference>
<dbReference type="SUPFAM" id="SSF47226">
    <property type="entry name" value="Histidine-containing phosphotransfer domain, HPT domain"/>
    <property type="match status" value="1"/>
</dbReference>
<evidence type="ECO:0000256" key="12">
    <source>
        <dbReference type="PROSITE-ProRule" id="PRU00110"/>
    </source>
</evidence>
<reference evidence="18" key="1">
    <citation type="submission" date="2016-10" db="EMBL/GenBank/DDBJ databases">
        <authorList>
            <person name="Varghese N."/>
            <person name="Submissions S."/>
        </authorList>
    </citation>
    <scope>NUCLEOTIDE SEQUENCE [LARGE SCALE GENOMIC DNA]</scope>
    <source>
        <strain evidence="18">DSM 13234</strain>
    </source>
</reference>
<feature type="modified residue" description="Phosphohistidine" evidence="12">
    <location>
        <position position="52"/>
    </location>
</feature>
<dbReference type="PROSITE" id="PS50109">
    <property type="entry name" value="HIS_KIN"/>
    <property type="match status" value="1"/>
</dbReference>
<dbReference type="SUPFAM" id="SSF55874">
    <property type="entry name" value="ATPase domain of HSP90 chaperone/DNA topoisomerase II/histidine kinase"/>
    <property type="match status" value="1"/>
</dbReference>
<dbReference type="Proteomes" id="UP000182983">
    <property type="component" value="Unassembled WGS sequence"/>
</dbReference>
<dbReference type="SUPFAM" id="SSF47384">
    <property type="entry name" value="Homodimeric domain of signal transducing histidine kinase"/>
    <property type="match status" value="1"/>
</dbReference>
<feature type="domain" description="CheW-like" evidence="15">
    <location>
        <begin position="574"/>
        <end position="710"/>
    </location>
</feature>
<dbReference type="CDD" id="cd00731">
    <property type="entry name" value="CheA_reg"/>
    <property type="match status" value="1"/>
</dbReference>
<evidence type="ECO:0000259" key="15">
    <source>
        <dbReference type="PROSITE" id="PS50851"/>
    </source>
</evidence>
<dbReference type="PROSITE" id="PS50894">
    <property type="entry name" value="HPT"/>
    <property type="match status" value="1"/>
</dbReference>
<dbReference type="Gene3D" id="3.30.565.10">
    <property type="entry name" value="Histidine kinase-like ATPase, C-terminal domain"/>
    <property type="match status" value="1"/>
</dbReference>
<keyword evidence="7" id="KW-0547">Nucleotide-binding</keyword>
<dbReference type="Gene3D" id="1.10.287.560">
    <property type="entry name" value="Histidine kinase CheA-like, homodimeric domain"/>
    <property type="match status" value="1"/>
</dbReference>
<dbReference type="InterPro" id="IPR036641">
    <property type="entry name" value="HPT_dom_sf"/>
</dbReference>
<dbReference type="InterPro" id="IPR037006">
    <property type="entry name" value="CheA-like_homodim_sf"/>
</dbReference>
<dbReference type="EC" id="2.7.13.3" evidence="2"/>
<keyword evidence="8 17" id="KW-0418">Kinase</keyword>
<dbReference type="InterPro" id="IPR005467">
    <property type="entry name" value="His_kinase_dom"/>
</dbReference>
<dbReference type="CDD" id="cd16916">
    <property type="entry name" value="HATPase_CheA-like"/>
    <property type="match status" value="1"/>
</dbReference>
<dbReference type="Gene3D" id="1.20.120.160">
    <property type="entry name" value="HPT domain"/>
    <property type="match status" value="1"/>
</dbReference>
<proteinExistence type="predicted"/>
<evidence type="ECO:0000256" key="5">
    <source>
        <dbReference type="ARBA" id="ARBA00022553"/>
    </source>
</evidence>
<feature type="domain" description="HPt" evidence="16">
    <location>
        <begin position="5"/>
        <end position="109"/>
    </location>
</feature>
<dbReference type="Pfam" id="PF01584">
    <property type="entry name" value="CheW"/>
    <property type="match status" value="1"/>
</dbReference>
<dbReference type="PANTHER" id="PTHR43395:SF10">
    <property type="entry name" value="CHEMOTAXIS PROTEIN CHEA"/>
    <property type="match status" value="1"/>
</dbReference>
<dbReference type="EMBL" id="FNWO01000006">
    <property type="protein sequence ID" value="SEH35538.1"/>
    <property type="molecule type" value="Genomic_DNA"/>
</dbReference>
<organism evidence="17 18">
    <name type="scientific">Magnetospirillum fulvum</name>
    <name type="common">Rhodospirillum fulvum</name>
    <dbReference type="NCBI Taxonomy" id="1082"/>
    <lineage>
        <taxon>Bacteria</taxon>
        <taxon>Pseudomonadati</taxon>
        <taxon>Pseudomonadota</taxon>
        <taxon>Alphaproteobacteria</taxon>
        <taxon>Rhodospirillales</taxon>
        <taxon>Rhodospirillaceae</taxon>
        <taxon>Magnetospirillum</taxon>
    </lineage>
</organism>
<sequence length="720" mass="76278">MSEDQSYDLSRFKATYFEECAELLAAAEETIARLQLGEGDLEDLNAVFRCVHSIKGGAGAFAFENLVRFAHVFETSMDALRSGRVALTPHVADLLVRGTDMLGDFVRAAQEETALPAGHGAEVTALLETILTGAPETPVVASAAPPPPPPPVPPSPQPTGWSILLRPAAGMLMTGNDPQLLFRELAALGDLAVTADVSRLPPLAEIAPSDAYLSWSATLITDRGRAAIEEVFEFVAGDSAEVVIEPLAPDQPDSSDIGGEGVEWGLFEPSPDPAPSAAPAQTAARPVGADHPTPSSPAAPPPAWAGAGAPASVGGSGGSGIHTSSIRVDLDRIDRLVNMVGELVITQAMLGQQTTGFSVESHPELIQGLQELSHHTRELQESVMAIRAQPVKALFSRAPRLVRDLSLKLGKQARLVMSGETTEVDKTVIEQLSDPLTHLIRNSLDHGLETPEERLAAGKPVEGTVHLGAAHRSGRIIIEVSDDGRGIDRKRVFNKAVERGLVDRNAQLSDEQIDQLIFAPGFSTAEQVSDVSGRGVGMDVVRKNIQDVGGRVVVQNTPGQGARFVLSLPLTLAVMDGMLVAVGGERYVLPLTNIVESLRPTSQQTRTLVNVGDVLTLRGDYIRLVRLYELFGIKGAITDTTRALAVVVETEGGDRIGLLVDELLGQQQVVIKSLDSNFHPVEGVSAATILGDGRVALILDAGALRIMGERLTHDATVAAE</sequence>
<keyword evidence="5 12" id="KW-0597">Phosphoprotein</keyword>
<dbReference type="GO" id="GO:0000155">
    <property type="term" value="F:phosphorelay sensor kinase activity"/>
    <property type="evidence" value="ECO:0007669"/>
    <property type="project" value="InterPro"/>
</dbReference>
<dbReference type="InterPro" id="IPR008207">
    <property type="entry name" value="Sig_transdc_His_kin_Hpt_dom"/>
</dbReference>
<dbReference type="PROSITE" id="PS50851">
    <property type="entry name" value="CHEW"/>
    <property type="match status" value="1"/>
</dbReference>
<dbReference type="SMART" id="SM00073">
    <property type="entry name" value="HPT"/>
    <property type="match status" value="1"/>
</dbReference>
<dbReference type="FunFam" id="2.30.30.40:FF:000048">
    <property type="entry name" value="Chemotaxis protein CheA, putative"/>
    <property type="match status" value="1"/>
</dbReference>
<dbReference type="FunFam" id="3.30.565.10:FF:000016">
    <property type="entry name" value="Chemotaxis protein CheA, putative"/>
    <property type="match status" value="1"/>
</dbReference>
<evidence type="ECO:0000256" key="10">
    <source>
        <dbReference type="ARBA" id="ARBA00023012"/>
    </source>
</evidence>
<dbReference type="RefSeq" id="WP_074767711.1">
    <property type="nucleotide sequence ID" value="NZ_FNWO01000006.1"/>
</dbReference>
<dbReference type="InterPro" id="IPR036061">
    <property type="entry name" value="CheW-like_dom_sf"/>
</dbReference>
<keyword evidence="6" id="KW-0808">Transferase</keyword>
<evidence type="ECO:0000256" key="8">
    <source>
        <dbReference type="ARBA" id="ARBA00022777"/>
    </source>
</evidence>
<feature type="compositionally biased region" description="Pro residues" evidence="13">
    <location>
        <begin position="294"/>
        <end position="303"/>
    </location>
</feature>
<dbReference type="AlphaFoldDB" id="A0A1H6HMS9"/>
<dbReference type="SMART" id="SM00387">
    <property type="entry name" value="HATPase_c"/>
    <property type="match status" value="1"/>
</dbReference>
<dbReference type="InterPro" id="IPR004105">
    <property type="entry name" value="CheA-like_dim"/>
</dbReference>
<feature type="compositionally biased region" description="Low complexity" evidence="13">
    <location>
        <begin position="304"/>
        <end position="313"/>
    </location>
</feature>
<feature type="domain" description="Histidine kinase" evidence="14">
    <location>
        <begin position="364"/>
        <end position="572"/>
    </location>
</feature>
<dbReference type="Gene3D" id="2.30.30.40">
    <property type="entry name" value="SH3 Domains"/>
    <property type="match status" value="1"/>
</dbReference>
<dbReference type="InterPro" id="IPR002545">
    <property type="entry name" value="CheW-lke_dom"/>
</dbReference>
<keyword evidence="9" id="KW-0067">ATP-binding</keyword>
<dbReference type="InterPro" id="IPR004358">
    <property type="entry name" value="Sig_transdc_His_kin-like_C"/>
</dbReference>
<name>A0A1H6HMS9_MAGFU</name>
<dbReference type="Pfam" id="PF02518">
    <property type="entry name" value="HATPase_c"/>
    <property type="match status" value="1"/>
</dbReference>
<evidence type="ECO:0000256" key="2">
    <source>
        <dbReference type="ARBA" id="ARBA00012438"/>
    </source>
</evidence>
<comment type="function">
    <text evidence="11">Involved in the transmission of sensory signals from the chemoreceptors to the flagellar motors. CheA is autophosphorylated; it can transfer its phosphate group to either CheB or CheY.</text>
</comment>
<evidence type="ECO:0000256" key="3">
    <source>
        <dbReference type="ARBA" id="ARBA00021495"/>
    </source>
</evidence>
<dbReference type="PRINTS" id="PR00344">
    <property type="entry name" value="BCTRLSENSOR"/>
</dbReference>
<evidence type="ECO:0000256" key="1">
    <source>
        <dbReference type="ARBA" id="ARBA00000085"/>
    </source>
</evidence>
<evidence type="ECO:0000313" key="17">
    <source>
        <dbReference type="EMBL" id="SEH35538.1"/>
    </source>
</evidence>
<keyword evidence="18" id="KW-1185">Reference proteome</keyword>
<dbReference type="InterPro" id="IPR036890">
    <property type="entry name" value="HATPase_C_sf"/>
</dbReference>
<dbReference type="InterPro" id="IPR051315">
    <property type="entry name" value="Bact_Chemotaxis_CheA"/>
</dbReference>
<evidence type="ECO:0000259" key="14">
    <source>
        <dbReference type="PROSITE" id="PS50109"/>
    </source>
</evidence>
<dbReference type="PANTHER" id="PTHR43395">
    <property type="entry name" value="SENSOR HISTIDINE KINASE CHEA"/>
    <property type="match status" value="1"/>
</dbReference>
<dbReference type="InterPro" id="IPR036097">
    <property type="entry name" value="HisK_dim/P_sf"/>
</dbReference>
<accession>A0A1H6HMS9</accession>
<dbReference type="SUPFAM" id="SSF50341">
    <property type="entry name" value="CheW-like"/>
    <property type="match status" value="1"/>
</dbReference>
<evidence type="ECO:0000256" key="4">
    <source>
        <dbReference type="ARBA" id="ARBA00022500"/>
    </source>
</evidence>
<gene>
    <name evidence="17" type="ORF">SAMN04244559_01795</name>
</gene>
<keyword evidence="4" id="KW-0145">Chemotaxis</keyword>
<evidence type="ECO:0000256" key="6">
    <source>
        <dbReference type="ARBA" id="ARBA00022679"/>
    </source>
</evidence>
<dbReference type="GO" id="GO:0006935">
    <property type="term" value="P:chemotaxis"/>
    <property type="evidence" value="ECO:0007669"/>
    <property type="project" value="UniProtKB-KW"/>
</dbReference>
<comment type="catalytic activity">
    <reaction evidence="1">
        <text>ATP + protein L-histidine = ADP + protein N-phospho-L-histidine.</text>
        <dbReference type="EC" id="2.7.13.3"/>
    </reaction>
</comment>
<dbReference type="SMART" id="SM01231">
    <property type="entry name" value="H-kinase_dim"/>
    <property type="match status" value="1"/>
</dbReference>
<evidence type="ECO:0000256" key="11">
    <source>
        <dbReference type="ARBA" id="ARBA00035100"/>
    </source>
</evidence>
<feature type="compositionally biased region" description="Low complexity" evidence="13">
    <location>
        <begin position="277"/>
        <end position="286"/>
    </location>
</feature>
<dbReference type="GO" id="GO:0005737">
    <property type="term" value="C:cytoplasm"/>
    <property type="evidence" value="ECO:0007669"/>
    <property type="project" value="InterPro"/>
</dbReference>